<dbReference type="Proteomes" id="UP000317982">
    <property type="component" value="Unassembled WGS sequence"/>
</dbReference>
<proteinExistence type="predicted"/>
<reference evidence="2 3" key="1">
    <citation type="submission" date="2019-07" db="EMBL/GenBank/DDBJ databases">
        <title>Cryptosporangium phraense sp. nov., isolated from plant litter.</title>
        <authorList>
            <person name="Suriyachadkun C."/>
        </authorList>
    </citation>
    <scope>NUCLEOTIDE SEQUENCE [LARGE SCALE GENOMIC DNA]</scope>
    <source>
        <strain evidence="2 3">A-T 5661</strain>
    </source>
</reference>
<keyword evidence="3" id="KW-1185">Reference proteome</keyword>
<evidence type="ECO:0000313" key="3">
    <source>
        <dbReference type="Proteomes" id="UP000317982"/>
    </source>
</evidence>
<dbReference type="AlphaFoldDB" id="A0A545ALD1"/>
<dbReference type="InParanoid" id="A0A545ALD1"/>
<evidence type="ECO:0000259" key="1">
    <source>
        <dbReference type="Pfam" id="PF22289"/>
    </source>
</evidence>
<dbReference type="Pfam" id="PF22289">
    <property type="entry name" value="DmmA-like_C"/>
    <property type="match status" value="1"/>
</dbReference>
<protein>
    <recommendedName>
        <fullName evidence="1">Dimethylamine monooxygenase subunit DmmA-like C-terminal domain-containing protein</fullName>
    </recommendedName>
</protein>
<feature type="domain" description="Dimethylamine monooxygenase subunit DmmA-like C-terminal" evidence="1">
    <location>
        <begin position="105"/>
        <end position="146"/>
    </location>
</feature>
<sequence>MIDETGTSFAVVTFGADGAAVGAGWVARIRALGRPLWEWPGSAGVADVEGGLKALGEQVAAARVGWRLLVAGPEADVLRARAVALAGGAVDAEVTAVVTDDRTRRVWCAHCGTTTPTGDPSVRCSGCGRALVVHDHLSRRRAAYLGSVG</sequence>
<name>A0A545ALD1_9ACTN</name>
<dbReference type="InterPro" id="IPR048037">
    <property type="entry name" value="DmmA-like_C"/>
</dbReference>
<gene>
    <name evidence="2" type="ORF">FL583_26410</name>
</gene>
<organism evidence="2 3">
    <name type="scientific">Cryptosporangium phraense</name>
    <dbReference type="NCBI Taxonomy" id="2593070"/>
    <lineage>
        <taxon>Bacteria</taxon>
        <taxon>Bacillati</taxon>
        <taxon>Actinomycetota</taxon>
        <taxon>Actinomycetes</taxon>
        <taxon>Cryptosporangiales</taxon>
        <taxon>Cryptosporangiaceae</taxon>
        <taxon>Cryptosporangium</taxon>
    </lineage>
</organism>
<dbReference type="OrthoDB" id="3579011at2"/>
<comment type="caution">
    <text evidence="2">The sequence shown here is derived from an EMBL/GenBank/DDBJ whole genome shotgun (WGS) entry which is preliminary data.</text>
</comment>
<accession>A0A545ALD1</accession>
<dbReference type="RefSeq" id="WP_142707523.1">
    <property type="nucleotide sequence ID" value="NZ_VIRS01000020.1"/>
</dbReference>
<dbReference type="EMBL" id="VIRS01000020">
    <property type="protein sequence ID" value="TQS42123.1"/>
    <property type="molecule type" value="Genomic_DNA"/>
</dbReference>
<evidence type="ECO:0000313" key="2">
    <source>
        <dbReference type="EMBL" id="TQS42123.1"/>
    </source>
</evidence>
<dbReference type="NCBIfam" id="NF041259">
    <property type="entry name" value="mono_DmmA_fam"/>
    <property type="match status" value="1"/>
</dbReference>